<reference evidence="10 11" key="1">
    <citation type="journal article" date="2015" name="Annu Rev Anim Biosci">
        <title>The Genome 10K Project: a way forward.</title>
        <authorList>
            <person name="Koepfli K.P."/>
            <person name="Paten B."/>
            <person name="O'Brien S.J."/>
            <person name="Koepfli K.P."/>
            <person name="Paten B."/>
            <person name="Antunes A."/>
            <person name="Belov K."/>
            <person name="Bustamante C."/>
            <person name="Castoe T.A."/>
            <person name="Clawson H."/>
            <person name="Crawford A.J."/>
            <person name="Diekhans M."/>
            <person name="Distel D."/>
            <person name="Durbin R."/>
            <person name="Earl D."/>
            <person name="Fujita M.K."/>
            <person name="Gamble T."/>
            <person name="Georges A."/>
            <person name="Gemmell N."/>
            <person name="Gilbert M.T."/>
            <person name="Graves J.M."/>
            <person name="Green R.E."/>
            <person name="Hickey G."/>
            <person name="Jarvis E.D."/>
            <person name="Johnson W."/>
            <person name="Komissarov A."/>
            <person name="Korf I."/>
            <person name="Kuhn R."/>
            <person name="Larkin D.M."/>
            <person name="Lewin H."/>
            <person name="Lopez J.V."/>
            <person name="Ma J."/>
            <person name="Marques-Bonet T."/>
            <person name="Miller W."/>
            <person name="Murphy R."/>
            <person name="Pevzner P."/>
            <person name="Shapiro B."/>
            <person name="Steiner C."/>
            <person name="Tamazian G."/>
            <person name="Venkatesh B."/>
            <person name="Wang J."/>
            <person name="Wayne R."/>
            <person name="Wiley E."/>
            <person name="Yang H."/>
            <person name="Zhang G."/>
            <person name="Haussler D."/>
            <person name="Ryder O."/>
            <person name="O'Brien S.J."/>
        </authorList>
    </citation>
    <scope>NUCLEOTIDE SEQUENCE</scope>
</reference>
<dbReference type="GO" id="GO:0005886">
    <property type="term" value="C:plasma membrane"/>
    <property type="evidence" value="ECO:0007669"/>
    <property type="project" value="UniProtKB-SubCell"/>
</dbReference>
<feature type="compositionally biased region" description="Polar residues" evidence="8">
    <location>
        <begin position="1"/>
        <end position="17"/>
    </location>
</feature>
<dbReference type="InterPro" id="IPR007110">
    <property type="entry name" value="Ig-like_dom"/>
</dbReference>
<evidence type="ECO:0000259" key="9">
    <source>
        <dbReference type="PROSITE" id="PS50835"/>
    </source>
</evidence>
<dbReference type="Pfam" id="PF07686">
    <property type="entry name" value="V-set"/>
    <property type="match status" value="1"/>
</dbReference>
<dbReference type="InterPro" id="IPR036179">
    <property type="entry name" value="Ig-like_dom_sf"/>
</dbReference>
<evidence type="ECO:0000313" key="10">
    <source>
        <dbReference type="Ensembl" id="ENSRFEP00010000593.1"/>
    </source>
</evidence>
<reference evidence="10" key="5">
    <citation type="submission" date="2025-09" db="UniProtKB">
        <authorList>
            <consortium name="Ensembl"/>
        </authorList>
    </citation>
    <scope>IDENTIFICATION</scope>
</reference>
<evidence type="ECO:0000256" key="5">
    <source>
        <dbReference type="ARBA" id="ARBA00023136"/>
    </source>
</evidence>
<evidence type="ECO:0000313" key="11">
    <source>
        <dbReference type="Proteomes" id="UP000472240"/>
    </source>
</evidence>
<evidence type="ECO:0000256" key="6">
    <source>
        <dbReference type="ARBA" id="ARBA00023157"/>
    </source>
</evidence>
<name>A0A671DJ49_RHIFE</name>
<dbReference type="GeneTree" id="ENSGT00940000162524"/>
<evidence type="ECO:0000256" key="7">
    <source>
        <dbReference type="ARBA" id="ARBA00023180"/>
    </source>
</evidence>
<dbReference type="SUPFAM" id="SSF48726">
    <property type="entry name" value="Immunoglobulin"/>
    <property type="match status" value="1"/>
</dbReference>
<reference evidence="11" key="3">
    <citation type="submission" date="2018-12" db="EMBL/GenBank/DDBJ databases">
        <title>G10K-VGP greater horseshoe bat female genome, primary haplotype.</title>
        <authorList>
            <person name="Teeling E."/>
            <person name="Myers G."/>
            <person name="Vernes S."/>
            <person name="Pippel M."/>
            <person name="Winkler S."/>
            <person name="Fedrigo O."/>
            <person name="Rhie A."/>
            <person name="Koren S."/>
            <person name="Phillippy A."/>
            <person name="Lewin H."/>
            <person name="Damas J."/>
            <person name="Howe K."/>
            <person name="Mountcastle J."/>
            <person name="Jarvis E.D."/>
        </authorList>
    </citation>
    <scope>NUCLEOTIDE SEQUENCE [LARGE SCALE GENOMIC DNA]</scope>
</reference>
<keyword evidence="2" id="KW-1003">Cell membrane</keyword>
<dbReference type="Proteomes" id="UP000472240">
    <property type="component" value="Chromosome 6"/>
</dbReference>
<evidence type="ECO:0000256" key="3">
    <source>
        <dbReference type="ARBA" id="ARBA00022729"/>
    </source>
</evidence>
<dbReference type="PANTHER" id="PTHR19433:SF86">
    <property type="entry name" value="T CELL RECEPTOR ALPHA VARIABLE 26-2"/>
    <property type="match status" value="1"/>
</dbReference>
<dbReference type="PROSITE" id="PS50835">
    <property type="entry name" value="IG_LIKE"/>
    <property type="match status" value="1"/>
</dbReference>
<keyword evidence="7" id="KW-0325">Glycoprotein</keyword>
<dbReference type="GO" id="GO:0009617">
    <property type="term" value="P:response to bacterium"/>
    <property type="evidence" value="ECO:0007669"/>
    <property type="project" value="TreeGrafter"/>
</dbReference>
<dbReference type="InParanoid" id="A0A671DJ49"/>
<dbReference type="InterPro" id="IPR013783">
    <property type="entry name" value="Ig-like_fold"/>
</dbReference>
<dbReference type="InterPro" id="IPR013106">
    <property type="entry name" value="Ig_V-set"/>
</dbReference>
<organism evidence="10 11">
    <name type="scientific">Rhinolophus ferrumequinum</name>
    <name type="common">Greater horseshoe bat</name>
    <dbReference type="NCBI Taxonomy" id="59479"/>
    <lineage>
        <taxon>Eukaryota</taxon>
        <taxon>Metazoa</taxon>
        <taxon>Chordata</taxon>
        <taxon>Craniata</taxon>
        <taxon>Vertebrata</taxon>
        <taxon>Euteleostomi</taxon>
        <taxon>Mammalia</taxon>
        <taxon>Eutheria</taxon>
        <taxon>Laurasiatheria</taxon>
        <taxon>Chiroptera</taxon>
        <taxon>Yinpterochiroptera</taxon>
        <taxon>Rhinolophoidea</taxon>
        <taxon>Rhinolophidae</taxon>
        <taxon>Rhinolophinae</taxon>
        <taxon>Rhinolophus</taxon>
    </lineage>
</organism>
<dbReference type="AlphaFoldDB" id="A0A671DJ49"/>
<accession>A0A671DJ49</accession>
<evidence type="ECO:0000256" key="2">
    <source>
        <dbReference type="ARBA" id="ARBA00022475"/>
    </source>
</evidence>
<keyword evidence="5" id="KW-0472">Membrane</keyword>
<feature type="region of interest" description="Disordered" evidence="8">
    <location>
        <begin position="1"/>
        <end position="31"/>
    </location>
</feature>
<reference evidence="10" key="4">
    <citation type="submission" date="2025-08" db="UniProtKB">
        <authorList>
            <consortium name="Ensembl"/>
        </authorList>
    </citation>
    <scope>IDENTIFICATION</scope>
</reference>
<proteinExistence type="predicted"/>
<dbReference type="GO" id="GO:0002376">
    <property type="term" value="P:immune system process"/>
    <property type="evidence" value="ECO:0007669"/>
    <property type="project" value="UniProtKB-KW"/>
</dbReference>
<dbReference type="Gene3D" id="2.60.40.10">
    <property type="entry name" value="Immunoglobulins"/>
    <property type="match status" value="1"/>
</dbReference>
<protein>
    <submittedName>
        <fullName evidence="10">T cell receptor alpha variable 26-2</fullName>
    </submittedName>
</protein>
<evidence type="ECO:0000256" key="1">
    <source>
        <dbReference type="ARBA" id="ARBA00004236"/>
    </source>
</evidence>
<keyword evidence="3" id="KW-0732">Signal</keyword>
<dbReference type="InterPro" id="IPR052051">
    <property type="entry name" value="TCR_complex_component"/>
</dbReference>
<evidence type="ECO:0000256" key="8">
    <source>
        <dbReference type="SAM" id="MobiDB-lite"/>
    </source>
</evidence>
<dbReference type="InterPro" id="IPR003599">
    <property type="entry name" value="Ig_sub"/>
</dbReference>
<dbReference type="OMA" id="PNVMEST"/>
<dbReference type="SMART" id="SM00409">
    <property type="entry name" value="IG"/>
    <property type="match status" value="1"/>
</dbReference>
<dbReference type="FunCoup" id="A0A671DJ49">
    <property type="interactions" value="64"/>
</dbReference>
<sequence>MFLTSSGIMGDAKSTQPDAMESTEGKPVQLPCNHSEITGSEYIIWYRQIPHQGPEHVIESVRDNKTNGMATLIIPTDRKSSTLILPQVTLRDAAVYYCIVRDPQCEGWGCTCSISPWGGREAAAASKEASA</sequence>
<dbReference type="PANTHER" id="PTHR19433">
    <property type="entry name" value="T-CELL RECEPTOR ALPHA CHAIN V REGION-RELATED"/>
    <property type="match status" value="1"/>
</dbReference>
<dbReference type="SMART" id="SM00406">
    <property type="entry name" value="IGv"/>
    <property type="match status" value="1"/>
</dbReference>
<dbReference type="Ensembl" id="ENSRFET00010000677.1">
    <property type="protein sequence ID" value="ENSRFEP00010000593.1"/>
    <property type="gene ID" value="ENSRFEG00010000503.1"/>
</dbReference>
<evidence type="ECO:0000256" key="4">
    <source>
        <dbReference type="ARBA" id="ARBA00022859"/>
    </source>
</evidence>
<keyword evidence="6" id="KW-1015">Disulfide bond</keyword>
<keyword evidence="4" id="KW-0391">Immunity</keyword>
<keyword evidence="11" id="KW-1185">Reference proteome</keyword>
<feature type="domain" description="Ig-like" evidence="9">
    <location>
        <begin position="11"/>
        <end position="115"/>
    </location>
</feature>
<reference evidence="10 11" key="2">
    <citation type="journal article" date="2018" name="Annu Rev Anim Biosci">
        <title>Bat Biology, Genomes, and the Bat1K Project: To Generate Chromosome-Level Genomes for All Living Bat Species.</title>
        <authorList>
            <person name="Teeling E.C."/>
            <person name="Vernes S.C."/>
            <person name="Davalos L.M."/>
            <person name="Ray D.A."/>
            <person name="Gilbert M.T.P."/>
            <person name="Myers E."/>
        </authorList>
    </citation>
    <scope>NUCLEOTIDE SEQUENCE</scope>
</reference>
<comment type="subcellular location">
    <subcellularLocation>
        <location evidence="1">Cell membrane</location>
    </subcellularLocation>
</comment>